<accession>G9YUE0</accession>
<evidence type="ECO:0000313" key="2">
    <source>
        <dbReference type="EMBL" id="EHM42409.1"/>
    </source>
</evidence>
<dbReference type="HOGENOM" id="CLU_2843439_0_0_9"/>
<dbReference type="EMBL" id="AGCK01000253">
    <property type="protein sequence ID" value="EHM42409.1"/>
    <property type="molecule type" value="Genomic_DNA"/>
</dbReference>
<gene>
    <name evidence="2" type="ORF">HMPREF0372_03154</name>
</gene>
<comment type="caution">
    <text evidence="2">The sequence shown here is derived from an EMBL/GenBank/DDBJ whole genome shotgun (WGS) entry which is preliminary data.</text>
</comment>
<proteinExistence type="predicted"/>
<evidence type="ECO:0000313" key="3">
    <source>
        <dbReference type="Proteomes" id="UP000004459"/>
    </source>
</evidence>
<feature type="region of interest" description="Disordered" evidence="1">
    <location>
        <begin position="1"/>
        <end position="20"/>
    </location>
</feature>
<protein>
    <submittedName>
        <fullName evidence="2">Uncharacterized protein</fullName>
    </submittedName>
</protein>
<dbReference type="PATRIC" id="fig|411475.3.peg.2723"/>
<dbReference type="Proteomes" id="UP000004459">
    <property type="component" value="Unassembled WGS sequence"/>
</dbReference>
<dbReference type="AlphaFoldDB" id="G9YUE0"/>
<sequence length="65" mass="6773">MWDKDGGLQGSNWYDSSDKGLTTGDNANTLVKALADAGIFDGDETATATLTVDGVDITITFSVSE</sequence>
<reference evidence="2 3" key="1">
    <citation type="submission" date="2011-08" db="EMBL/GenBank/DDBJ databases">
        <authorList>
            <person name="Weinstock G."/>
            <person name="Sodergren E."/>
            <person name="Clifton S."/>
            <person name="Fulton L."/>
            <person name="Fulton B."/>
            <person name="Courtney L."/>
            <person name="Fronick C."/>
            <person name="Harrison M."/>
            <person name="Strong C."/>
            <person name="Farmer C."/>
            <person name="Delahaunty K."/>
            <person name="Markovic C."/>
            <person name="Hall O."/>
            <person name="Minx P."/>
            <person name="Tomlinson C."/>
            <person name="Mitreva M."/>
            <person name="Hou S."/>
            <person name="Chen J."/>
            <person name="Wollam A."/>
            <person name="Pepin K.H."/>
            <person name="Johnson M."/>
            <person name="Bhonagiri V."/>
            <person name="Zhang X."/>
            <person name="Suruliraj S."/>
            <person name="Warren W."/>
            <person name="Chinwalla A."/>
            <person name="Mardis E.R."/>
            <person name="Wilson R.K."/>
        </authorList>
    </citation>
    <scope>NUCLEOTIDE SEQUENCE [LARGE SCALE GENOMIC DNA]</scope>
    <source>
        <strain evidence="2 3">ATCC 29863</strain>
    </source>
</reference>
<evidence type="ECO:0000256" key="1">
    <source>
        <dbReference type="SAM" id="MobiDB-lite"/>
    </source>
</evidence>
<name>G9YUE0_FLAPL</name>
<organism evidence="2 3">
    <name type="scientific">Flavonifractor plautii ATCC 29863</name>
    <dbReference type="NCBI Taxonomy" id="411475"/>
    <lineage>
        <taxon>Bacteria</taxon>
        <taxon>Bacillati</taxon>
        <taxon>Bacillota</taxon>
        <taxon>Clostridia</taxon>
        <taxon>Eubacteriales</taxon>
        <taxon>Oscillospiraceae</taxon>
        <taxon>Flavonifractor</taxon>
    </lineage>
</organism>
<feature type="compositionally biased region" description="Polar residues" evidence="1">
    <location>
        <begin position="10"/>
        <end position="20"/>
    </location>
</feature>